<proteinExistence type="predicted"/>
<name>A0A369BAE9_9FIRM</name>
<keyword evidence="2" id="KW-1185">Reference proteome</keyword>
<evidence type="ECO:0000313" key="2">
    <source>
        <dbReference type="Proteomes" id="UP000253034"/>
    </source>
</evidence>
<evidence type="ECO:0000313" key="1">
    <source>
        <dbReference type="EMBL" id="RCX18295.1"/>
    </source>
</evidence>
<reference evidence="1 2" key="1">
    <citation type="submission" date="2018-07" db="EMBL/GenBank/DDBJ databases">
        <title>Genomic Encyclopedia of Type Strains, Phase IV (KMG-IV): sequencing the most valuable type-strain genomes for metagenomic binning, comparative biology and taxonomic classification.</title>
        <authorList>
            <person name="Goeker M."/>
        </authorList>
    </citation>
    <scope>NUCLEOTIDE SEQUENCE [LARGE SCALE GENOMIC DNA]</scope>
    <source>
        <strain evidence="1 2">DSM 27016</strain>
    </source>
</reference>
<dbReference type="AlphaFoldDB" id="A0A369BAE9"/>
<sequence length="50" mass="6371">MFRLLKNDLKLAVILILRFLIYRYNILVLREYLRYKDNYGNKFDRHFFLQ</sequence>
<dbReference type="EMBL" id="QPJT01000005">
    <property type="protein sequence ID" value="RCX18295.1"/>
    <property type="molecule type" value="Genomic_DNA"/>
</dbReference>
<gene>
    <name evidence="1" type="ORF">DFR58_10554</name>
</gene>
<organism evidence="1 2">
    <name type="scientific">Anaerobacterium chartisolvens</name>
    <dbReference type="NCBI Taxonomy" id="1297424"/>
    <lineage>
        <taxon>Bacteria</taxon>
        <taxon>Bacillati</taxon>
        <taxon>Bacillota</taxon>
        <taxon>Clostridia</taxon>
        <taxon>Eubacteriales</taxon>
        <taxon>Oscillospiraceae</taxon>
        <taxon>Anaerobacterium</taxon>
    </lineage>
</organism>
<protein>
    <submittedName>
        <fullName evidence="1">Uncharacterized protein</fullName>
    </submittedName>
</protein>
<accession>A0A369BAE9</accession>
<dbReference type="Proteomes" id="UP000253034">
    <property type="component" value="Unassembled WGS sequence"/>
</dbReference>
<comment type="caution">
    <text evidence="1">The sequence shown here is derived from an EMBL/GenBank/DDBJ whole genome shotgun (WGS) entry which is preliminary data.</text>
</comment>